<sequence length="100" mass="11941">MVPRARKIIWSVEALVTKKSLFEYWNHRNKSTLYSKKLNLLFNDKLLQIAKYPEASIAVDYENIRMVLASNYYLIFEVSLEFIKVLDIWDTRKNPINFPI</sequence>
<accession>A0ABY4KG28</accession>
<gene>
    <name evidence="1" type="ORF">M0M57_12375</name>
</gene>
<evidence type="ECO:0000313" key="1">
    <source>
        <dbReference type="EMBL" id="UPQ78412.1"/>
    </source>
</evidence>
<dbReference type="EMBL" id="CP096205">
    <property type="protein sequence ID" value="UPQ78412.1"/>
    <property type="molecule type" value="Genomic_DNA"/>
</dbReference>
<dbReference type="RefSeq" id="WP_248433338.1">
    <property type="nucleotide sequence ID" value="NZ_CP096205.1"/>
</dbReference>
<dbReference type="Gene3D" id="3.30.2310.20">
    <property type="entry name" value="RelE-like"/>
    <property type="match status" value="1"/>
</dbReference>
<evidence type="ECO:0000313" key="2">
    <source>
        <dbReference type="Proteomes" id="UP000830583"/>
    </source>
</evidence>
<keyword evidence="2" id="KW-1185">Reference proteome</keyword>
<protein>
    <submittedName>
        <fullName evidence="1">Type II toxin-antitoxin system RelE/ParE family toxin</fullName>
    </submittedName>
</protein>
<reference evidence="1" key="1">
    <citation type="submission" date="2022-04" db="EMBL/GenBank/DDBJ databases">
        <title>Consumption of N2O by Flavobacterium azooxidireducens sp. nov. isolated from Decomposing Leaf Litter of Phragmites australis (Cav.).</title>
        <authorList>
            <person name="Behrendt U."/>
            <person name="Spanner T."/>
            <person name="Augustin J."/>
            <person name="Horn M.A."/>
            <person name="Kolb S."/>
            <person name="Ulrich A."/>
        </authorList>
    </citation>
    <scope>NUCLEOTIDE SEQUENCE</scope>
    <source>
        <strain evidence="1">IGB 4-14</strain>
    </source>
</reference>
<dbReference type="Proteomes" id="UP000830583">
    <property type="component" value="Chromosome"/>
</dbReference>
<dbReference type="InterPro" id="IPR035093">
    <property type="entry name" value="RelE/ParE_toxin_dom_sf"/>
</dbReference>
<name>A0ABY4KG28_9FLAO</name>
<proteinExistence type="predicted"/>
<organism evidence="1 2">
    <name type="scientific">Flavobacterium azooxidireducens</name>
    <dbReference type="NCBI Taxonomy" id="1871076"/>
    <lineage>
        <taxon>Bacteria</taxon>
        <taxon>Pseudomonadati</taxon>
        <taxon>Bacteroidota</taxon>
        <taxon>Flavobacteriia</taxon>
        <taxon>Flavobacteriales</taxon>
        <taxon>Flavobacteriaceae</taxon>
        <taxon>Flavobacterium</taxon>
    </lineage>
</organism>